<comment type="caution">
    <text evidence="1">The sequence shown here is derived from an EMBL/GenBank/DDBJ whole genome shotgun (WGS) entry which is preliminary data.</text>
</comment>
<evidence type="ECO:0000313" key="2">
    <source>
        <dbReference type="Proteomes" id="UP000310636"/>
    </source>
</evidence>
<dbReference type="EMBL" id="SSOB01000051">
    <property type="protein sequence ID" value="THF73683.1"/>
    <property type="molecule type" value="Genomic_DNA"/>
</dbReference>
<dbReference type="OrthoDB" id="9812605at2"/>
<gene>
    <name evidence="1" type="ORF">E6C55_28275</name>
</gene>
<sequence length="278" mass="32053">MDKYNMSGTSSHAVKRYDYTAESSVLVGTTSIGELPKFTHVRDGQLFYIKAGSKHANKYSNLEPVVEAICCRIGKLIGINVVQYELEWMPGSPFGVKDDVLVCVSEDFKNPTTGIYLTGEEFCGPRINEDNLYAAFTEPFTFLQDDIDKMILFDYIINNADRHLNNFYIQFPFIDSAGLAPLFDNERGLLSECNLEDVDEFEDLLLYEEAKPFDYKHSDAIQRVKNINRLGLDFSREAVEFFPVFEMYKDLVSRDRMTLMKSIFTRRYNYVRNLSINV</sequence>
<evidence type="ECO:0008006" key="3">
    <source>
        <dbReference type="Google" id="ProtNLM"/>
    </source>
</evidence>
<organism evidence="1 2">
    <name type="scientific">Cohnella fermenti</name>
    <dbReference type="NCBI Taxonomy" id="2565925"/>
    <lineage>
        <taxon>Bacteria</taxon>
        <taxon>Bacillati</taxon>
        <taxon>Bacillota</taxon>
        <taxon>Bacilli</taxon>
        <taxon>Bacillales</taxon>
        <taxon>Paenibacillaceae</taxon>
        <taxon>Cohnella</taxon>
    </lineage>
</organism>
<evidence type="ECO:0000313" key="1">
    <source>
        <dbReference type="EMBL" id="THF73683.1"/>
    </source>
</evidence>
<reference evidence="1 2" key="1">
    <citation type="submission" date="2019-04" db="EMBL/GenBank/DDBJ databases">
        <title>Cohnella sp. nov. isolated from preserved vegetables.</title>
        <authorList>
            <person name="Lin S.-Y."/>
            <person name="Hung M.-H."/>
            <person name="Young C.-C."/>
        </authorList>
    </citation>
    <scope>NUCLEOTIDE SEQUENCE [LARGE SCALE GENOMIC DNA]</scope>
    <source>
        <strain evidence="1 2">CC-MHH1044</strain>
    </source>
</reference>
<keyword evidence="2" id="KW-1185">Reference proteome</keyword>
<dbReference type="AlphaFoldDB" id="A0A4S4BGU0"/>
<dbReference type="Gene3D" id="1.10.1070.20">
    <property type="match status" value="1"/>
</dbReference>
<dbReference type="RefSeq" id="WP_136373189.1">
    <property type="nucleotide sequence ID" value="NZ_SSOB01000051.1"/>
</dbReference>
<dbReference type="Proteomes" id="UP000310636">
    <property type="component" value="Unassembled WGS sequence"/>
</dbReference>
<protein>
    <recommendedName>
        <fullName evidence="3">HipA-like C-terminal domain-containing protein</fullName>
    </recommendedName>
</protein>
<proteinExistence type="predicted"/>
<name>A0A4S4BGU0_9BACL</name>
<accession>A0A4S4BGU0</accession>